<evidence type="ECO:0000313" key="1">
    <source>
        <dbReference type="EMBL" id="CAH0381414.1"/>
    </source>
</evidence>
<organism evidence="1 2">
    <name type="scientific">Bemisia tabaci</name>
    <name type="common">Sweetpotato whitefly</name>
    <name type="synonym">Aleurodes tabaci</name>
    <dbReference type="NCBI Taxonomy" id="7038"/>
    <lineage>
        <taxon>Eukaryota</taxon>
        <taxon>Metazoa</taxon>
        <taxon>Ecdysozoa</taxon>
        <taxon>Arthropoda</taxon>
        <taxon>Hexapoda</taxon>
        <taxon>Insecta</taxon>
        <taxon>Pterygota</taxon>
        <taxon>Neoptera</taxon>
        <taxon>Paraneoptera</taxon>
        <taxon>Hemiptera</taxon>
        <taxon>Sternorrhyncha</taxon>
        <taxon>Aleyrodoidea</taxon>
        <taxon>Aleyrodidae</taxon>
        <taxon>Aleyrodinae</taxon>
        <taxon>Bemisia</taxon>
    </lineage>
</organism>
<name>A0A9P0A1N2_BEMTA</name>
<dbReference type="Gene3D" id="3.80.10.10">
    <property type="entry name" value="Ribonuclease Inhibitor"/>
    <property type="match status" value="1"/>
</dbReference>
<reference evidence="1" key="1">
    <citation type="submission" date="2021-12" db="EMBL/GenBank/DDBJ databases">
        <authorList>
            <person name="King R."/>
        </authorList>
    </citation>
    <scope>NUCLEOTIDE SEQUENCE</scope>
</reference>
<evidence type="ECO:0000313" key="2">
    <source>
        <dbReference type="Proteomes" id="UP001152759"/>
    </source>
</evidence>
<gene>
    <name evidence="1" type="ORF">BEMITA_LOCUS1068</name>
</gene>
<dbReference type="Proteomes" id="UP001152759">
    <property type="component" value="Chromosome 1"/>
</dbReference>
<dbReference type="AlphaFoldDB" id="A0A9P0A1N2"/>
<proteinExistence type="predicted"/>
<accession>A0A9P0A1N2</accession>
<protein>
    <submittedName>
        <fullName evidence="1">Uncharacterized protein</fullName>
    </submittedName>
</protein>
<keyword evidence="2" id="KW-1185">Reference proteome</keyword>
<dbReference type="EMBL" id="OU963862">
    <property type="protein sequence ID" value="CAH0381414.1"/>
    <property type="molecule type" value="Genomic_DNA"/>
</dbReference>
<dbReference type="SUPFAM" id="SSF52058">
    <property type="entry name" value="L domain-like"/>
    <property type="match status" value="1"/>
</dbReference>
<dbReference type="InterPro" id="IPR032675">
    <property type="entry name" value="LRR_dom_sf"/>
</dbReference>
<sequence>MPLKIVRLMIRDNGLERVSSNWLLGLETSLLELYIVEPGLRSLPDDSLSTLPKLEAITLNVGAVKQIPSMAGLARLRYIYIQTAVMLTLAWKQYVKIEKIETL</sequence>